<gene>
    <name evidence="11" type="ORF">P1J78_00880</name>
</gene>
<evidence type="ECO:0000313" key="12">
    <source>
        <dbReference type="Proteomes" id="UP001220964"/>
    </source>
</evidence>
<feature type="transmembrane region" description="Helical" evidence="9">
    <location>
        <begin position="90"/>
        <end position="111"/>
    </location>
</feature>
<dbReference type="Proteomes" id="UP001220964">
    <property type="component" value="Unassembled WGS sequence"/>
</dbReference>
<keyword evidence="3" id="KW-1003">Cell membrane</keyword>
<dbReference type="GO" id="GO:0015740">
    <property type="term" value="P:C4-dicarboxylate transport"/>
    <property type="evidence" value="ECO:0007669"/>
    <property type="project" value="TreeGrafter"/>
</dbReference>
<feature type="domain" description="Tripartite ATP-independent periplasmic transporters DctQ component" evidence="10">
    <location>
        <begin position="28"/>
        <end position="155"/>
    </location>
</feature>
<dbReference type="RefSeq" id="WP_275565417.1">
    <property type="nucleotide sequence ID" value="NZ_JARGYC010000001.1"/>
</dbReference>
<dbReference type="EMBL" id="JARGYC010000001">
    <property type="protein sequence ID" value="MDF0599273.1"/>
    <property type="molecule type" value="Genomic_DNA"/>
</dbReference>
<evidence type="ECO:0000259" key="10">
    <source>
        <dbReference type="Pfam" id="PF04290"/>
    </source>
</evidence>
<evidence type="ECO:0000256" key="4">
    <source>
        <dbReference type="ARBA" id="ARBA00022519"/>
    </source>
</evidence>
<feature type="transmembrane region" description="Helical" evidence="9">
    <location>
        <begin position="131"/>
        <end position="152"/>
    </location>
</feature>
<evidence type="ECO:0000256" key="8">
    <source>
        <dbReference type="ARBA" id="ARBA00038436"/>
    </source>
</evidence>
<keyword evidence="7 9" id="KW-0472">Membrane</keyword>
<comment type="subunit">
    <text evidence="9">The complex comprises the extracytoplasmic solute receptor protein and the two transmembrane proteins.</text>
</comment>
<keyword evidence="12" id="KW-1185">Reference proteome</keyword>
<dbReference type="GO" id="GO:0005886">
    <property type="term" value="C:plasma membrane"/>
    <property type="evidence" value="ECO:0007669"/>
    <property type="project" value="UniProtKB-SubCell"/>
</dbReference>
<reference evidence="11" key="1">
    <citation type="submission" date="2023-03" db="EMBL/GenBank/DDBJ databases">
        <title>Multiphase analysis and comparison of six strains from genera Psychromarinibacter, Lutimaribacter, and Maritimibacter, including a novel species: Psychromarinibacter sediminicola sp. nov.</title>
        <authorList>
            <person name="Wang Y.-H."/>
            <person name="Ye M.-Q."/>
            <person name="Du Z.-J."/>
        </authorList>
    </citation>
    <scope>NUCLEOTIDE SEQUENCE</scope>
    <source>
        <strain evidence="11">C21-152</strain>
    </source>
</reference>
<feature type="transmembrane region" description="Helical" evidence="9">
    <location>
        <begin position="14"/>
        <end position="40"/>
    </location>
</feature>
<organism evidence="11 12">
    <name type="scientific">Psychromarinibacter sediminicola</name>
    <dbReference type="NCBI Taxonomy" id="3033385"/>
    <lineage>
        <taxon>Bacteria</taxon>
        <taxon>Pseudomonadati</taxon>
        <taxon>Pseudomonadota</taxon>
        <taxon>Alphaproteobacteria</taxon>
        <taxon>Rhodobacterales</taxon>
        <taxon>Paracoccaceae</taxon>
        <taxon>Psychromarinibacter</taxon>
    </lineage>
</organism>
<dbReference type="PANTHER" id="PTHR35011:SF10">
    <property type="entry name" value="TRAP TRANSPORTER SMALL PERMEASE PROTEIN"/>
    <property type="match status" value="1"/>
</dbReference>
<evidence type="ECO:0000256" key="2">
    <source>
        <dbReference type="ARBA" id="ARBA00022448"/>
    </source>
</evidence>
<evidence type="ECO:0000256" key="6">
    <source>
        <dbReference type="ARBA" id="ARBA00022989"/>
    </source>
</evidence>
<comment type="similarity">
    <text evidence="8 9">Belongs to the TRAP transporter small permease family.</text>
</comment>
<evidence type="ECO:0000256" key="1">
    <source>
        <dbReference type="ARBA" id="ARBA00004429"/>
    </source>
</evidence>
<keyword evidence="6 9" id="KW-1133">Transmembrane helix</keyword>
<evidence type="ECO:0000256" key="3">
    <source>
        <dbReference type="ARBA" id="ARBA00022475"/>
    </source>
</evidence>
<evidence type="ECO:0000313" key="11">
    <source>
        <dbReference type="EMBL" id="MDF0599273.1"/>
    </source>
</evidence>
<dbReference type="AlphaFoldDB" id="A0AAE3T756"/>
<keyword evidence="5 9" id="KW-0812">Transmembrane</keyword>
<dbReference type="Pfam" id="PF04290">
    <property type="entry name" value="DctQ"/>
    <property type="match status" value="1"/>
</dbReference>
<evidence type="ECO:0000256" key="5">
    <source>
        <dbReference type="ARBA" id="ARBA00022692"/>
    </source>
</evidence>
<proteinExistence type="inferred from homology"/>
<dbReference type="InterPro" id="IPR055348">
    <property type="entry name" value="DctQ"/>
</dbReference>
<protein>
    <recommendedName>
        <fullName evidence="9">TRAP transporter small permease protein</fullName>
    </recommendedName>
</protein>
<evidence type="ECO:0000256" key="7">
    <source>
        <dbReference type="ARBA" id="ARBA00023136"/>
    </source>
</evidence>
<accession>A0AAE3T756</accession>
<sequence length="173" mass="18614">MHVFEKALSGIEDILHVAGCLALITVAAFINADILMRLILDTPVEIQFELTEIYLMPMLAMLPLARVYRMGGHLALEVIPADAFGRASPAVHRMTLVAAAVFFAAVTWKSGEFALHALMRGDVEWGAVDWPLGWAYAAIPLGCGVLTLRLIVDAVVPGAPRRGPNQTIPTGGE</sequence>
<comment type="caution">
    <text evidence="9">Lacks conserved residue(s) required for the propagation of feature annotation.</text>
</comment>
<comment type="subcellular location">
    <subcellularLocation>
        <location evidence="1 9">Cell inner membrane</location>
        <topology evidence="1 9">Multi-pass membrane protein</topology>
    </subcellularLocation>
</comment>
<keyword evidence="4 9" id="KW-0997">Cell inner membrane</keyword>
<dbReference type="GO" id="GO:0022857">
    <property type="term" value="F:transmembrane transporter activity"/>
    <property type="evidence" value="ECO:0007669"/>
    <property type="project" value="UniProtKB-UniRule"/>
</dbReference>
<dbReference type="InterPro" id="IPR007387">
    <property type="entry name" value="TRAP_DctQ"/>
</dbReference>
<evidence type="ECO:0000256" key="9">
    <source>
        <dbReference type="RuleBase" id="RU369079"/>
    </source>
</evidence>
<keyword evidence="2 9" id="KW-0813">Transport</keyword>
<comment type="caution">
    <text evidence="11">The sequence shown here is derived from an EMBL/GenBank/DDBJ whole genome shotgun (WGS) entry which is preliminary data.</text>
</comment>
<dbReference type="PANTHER" id="PTHR35011">
    <property type="entry name" value="2,3-DIKETO-L-GULONATE TRAP TRANSPORTER SMALL PERMEASE PROTEIN YIAM"/>
    <property type="match status" value="1"/>
</dbReference>
<name>A0AAE3T756_9RHOB</name>
<comment type="function">
    <text evidence="9">Part of the tripartite ATP-independent periplasmic (TRAP) transport system.</text>
</comment>